<dbReference type="OrthoDB" id="2019884at2759"/>
<accession>A0A8T2PQZ2</accession>
<reference evidence="1" key="1">
    <citation type="thesis" date="2021" institute="BYU ScholarsArchive" country="Provo, UT, USA">
        <title>Applications of and Algorithms for Genome Assembly and Genomic Analyses with an Emphasis on Marine Teleosts.</title>
        <authorList>
            <person name="Pickett B.D."/>
        </authorList>
    </citation>
    <scope>NUCLEOTIDE SEQUENCE</scope>
    <source>
        <strain evidence="1">HI-2016</strain>
    </source>
</reference>
<keyword evidence="2" id="KW-1185">Reference proteome</keyword>
<dbReference type="PANTHER" id="PTHR22146">
    <property type="entry name" value="CAT EYE SYNDROME CRITICAL REGION PROTEIN 6"/>
    <property type="match status" value="1"/>
</dbReference>
<protein>
    <submittedName>
        <fullName evidence="1">Uncharacterized protein</fullName>
    </submittedName>
</protein>
<comment type="caution">
    <text evidence="1">The sequence shown here is derived from an EMBL/GenBank/DDBJ whole genome shotgun (WGS) entry which is preliminary data.</text>
</comment>
<evidence type="ECO:0000313" key="2">
    <source>
        <dbReference type="Proteomes" id="UP000824540"/>
    </source>
</evidence>
<name>A0A8T2PQZ2_9TELE</name>
<dbReference type="AlphaFoldDB" id="A0A8T2PQZ2"/>
<dbReference type="Proteomes" id="UP000824540">
    <property type="component" value="Unassembled WGS sequence"/>
</dbReference>
<sequence>MTARLLTDPGVSRSRQLVLYNGNTSSENDPELRDKVLRSRPGNRRHPDGMLPGYTGFTGFVPKARFLFGSSFPTITNKALVQFDKEQRAKSSSVDLGDEEGYKFRYGQPFGQLTHDALGSKGA</sequence>
<gene>
    <name evidence="1" type="ORF">JZ751_011887</name>
</gene>
<dbReference type="EMBL" id="JAFBMS010000003">
    <property type="protein sequence ID" value="KAG9353764.1"/>
    <property type="molecule type" value="Genomic_DNA"/>
</dbReference>
<proteinExistence type="predicted"/>
<organism evidence="1 2">
    <name type="scientific">Albula glossodonta</name>
    <name type="common">roundjaw bonefish</name>
    <dbReference type="NCBI Taxonomy" id="121402"/>
    <lineage>
        <taxon>Eukaryota</taxon>
        <taxon>Metazoa</taxon>
        <taxon>Chordata</taxon>
        <taxon>Craniata</taxon>
        <taxon>Vertebrata</taxon>
        <taxon>Euteleostomi</taxon>
        <taxon>Actinopterygii</taxon>
        <taxon>Neopterygii</taxon>
        <taxon>Teleostei</taxon>
        <taxon>Albuliformes</taxon>
        <taxon>Albulidae</taxon>
        <taxon>Albula</taxon>
    </lineage>
</organism>
<dbReference type="PANTHER" id="PTHR22146:SF8">
    <property type="entry name" value="PROTEIN FAM166B"/>
    <property type="match status" value="1"/>
</dbReference>
<evidence type="ECO:0000313" key="1">
    <source>
        <dbReference type="EMBL" id="KAG9353764.1"/>
    </source>
</evidence>